<sequence length="80" mass="9569">METILEKAIMEMGRQRQGNNFCPSEIVRWLYPQHWKKFMPDIQQEMMRLHNEGKIMVMQKGEPVEKGKVPKGPVRIKVFR</sequence>
<protein>
    <recommendedName>
        <fullName evidence="3">DUF3253 domain-containing protein</fullName>
    </recommendedName>
</protein>
<dbReference type="OrthoDB" id="711646at2"/>
<proteinExistence type="predicted"/>
<comment type="caution">
    <text evidence="1">The sequence shown here is derived from an EMBL/GenBank/DDBJ whole genome shotgun (WGS) entry which is preliminary data.</text>
</comment>
<dbReference type="SUPFAM" id="SSF46785">
    <property type="entry name" value="Winged helix' DNA-binding domain"/>
    <property type="match status" value="1"/>
</dbReference>
<keyword evidence="2" id="KW-1185">Reference proteome</keyword>
<dbReference type="Gene3D" id="1.10.10.10">
    <property type="entry name" value="Winged helix-like DNA-binding domain superfamily/Winged helix DNA-binding domain"/>
    <property type="match status" value="1"/>
</dbReference>
<evidence type="ECO:0008006" key="3">
    <source>
        <dbReference type="Google" id="ProtNLM"/>
    </source>
</evidence>
<evidence type="ECO:0000313" key="1">
    <source>
        <dbReference type="EMBL" id="KEO73969.1"/>
    </source>
</evidence>
<dbReference type="AlphaFoldDB" id="A0A074KYD6"/>
<evidence type="ECO:0000313" key="2">
    <source>
        <dbReference type="Proteomes" id="UP000027821"/>
    </source>
</evidence>
<name>A0A074KYD6_9BACT</name>
<dbReference type="Proteomes" id="UP000027821">
    <property type="component" value="Unassembled WGS sequence"/>
</dbReference>
<dbReference type="EMBL" id="JMIH01000016">
    <property type="protein sequence ID" value="KEO73969.1"/>
    <property type="molecule type" value="Genomic_DNA"/>
</dbReference>
<dbReference type="InterPro" id="IPR036390">
    <property type="entry name" value="WH_DNA-bd_sf"/>
</dbReference>
<organism evidence="1 2">
    <name type="scientific">Anditalea andensis</name>
    <dbReference type="NCBI Taxonomy" id="1048983"/>
    <lineage>
        <taxon>Bacteria</taxon>
        <taxon>Pseudomonadati</taxon>
        <taxon>Bacteroidota</taxon>
        <taxon>Cytophagia</taxon>
        <taxon>Cytophagales</taxon>
        <taxon>Cytophagaceae</taxon>
        <taxon>Anditalea</taxon>
    </lineage>
</organism>
<dbReference type="RefSeq" id="WP_035072646.1">
    <property type="nucleotide sequence ID" value="NZ_JMIH01000016.1"/>
</dbReference>
<dbReference type="eggNOG" id="ENOG5033AM1">
    <property type="taxonomic scope" value="Bacteria"/>
</dbReference>
<dbReference type="InterPro" id="IPR021660">
    <property type="entry name" value="DUF3253"/>
</dbReference>
<gene>
    <name evidence="1" type="ORF">EL17_07390</name>
</gene>
<dbReference type="Pfam" id="PF11625">
    <property type="entry name" value="DUF3253"/>
    <property type="match status" value="1"/>
</dbReference>
<dbReference type="InterPro" id="IPR036388">
    <property type="entry name" value="WH-like_DNA-bd_sf"/>
</dbReference>
<reference evidence="1 2" key="1">
    <citation type="submission" date="2014-04" db="EMBL/GenBank/DDBJ databases">
        <title>Characterization and application of a salt tolerant electro-active bacterium.</title>
        <authorList>
            <person name="Yang L."/>
            <person name="Wei S."/>
            <person name="Tay Q.X.M."/>
        </authorList>
    </citation>
    <scope>NUCLEOTIDE SEQUENCE [LARGE SCALE GENOMIC DNA]</scope>
    <source>
        <strain evidence="1 2">LY1</strain>
    </source>
</reference>
<dbReference type="STRING" id="1048983.EL17_07390"/>
<accession>A0A074KYD6</accession>